<proteinExistence type="predicted"/>
<feature type="domain" description="Glycosyltransferase 2-like" evidence="2">
    <location>
        <begin position="343"/>
        <end position="455"/>
    </location>
</feature>
<dbReference type="PANTHER" id="PTHR22916">
    <property type="entry name" value="GLYCOSYLTRANSFERASE"/>
    <property type="match status" value="1"/>
</dbReference>
<dbReference type="Gene3D" id="3.90.550.10">
    <property type="entry name" value="Spore Coat Polysaccharide Biosynthesis Protein SpsA, Chain A"/>
    <property type="match status" value="1"/>
</dbReference>
<accession>A0A5B8HW22</accession>
<feature type="region of interest" description="Disordered" evidence="1">
    <location>
        <begin position="571"/>
        <end position="605"/>
    </location>
</feature>
<evidence type="ECO:0000313" key="3">
    <source>
        <dbReference type="EMBL" id="QDY51873.1"/>
    </source>
</evidence>
<gene>
    <name evidence="3" type="ORF">1_258</name>
</gene>
<dbReference type="SUPFAM" id="SSF53448">
    <property type="entry name" value="Nucleotide-diphospho-sugar transferases"/>
    <property type="match status" value="1"/>
</dbReference>
<dbReference type="CDD" id="cd00761">
    <property type="entry name" value="Glyco_tranf_GTA_type"/>
    <property type="match status" value="1"/>
</dbReference>
<sequence>MKINLISLNNGHSLKDDIELLSYTIKKLYINKKTKIEFHNYLSVQGSIADVNIFVGIINYSLLKYAPINIFIVDPHKFNIKWIPFLERLDYVLVKTQYSYDIMTKYISKDKIFNIGWKAKDYFNNSIIKDYKSFLSIMGYSNYRQLDKLLEVWKPEFPKLTILLGPNYIKNNCIEKKDQENIEYIDKYLPDNEFEKLINEKGIHLCLSSSTSFANTLQLCQSVKSIPVTLDCIFYKKFVTKNINGFLVKIKKKGKNKYNLGSDYKLDTESLQETIEKIIDLQKNDDILLEEMTEKNKSDIRINNREFDKNFKNFFDIIWKQHSKTKNIKRHYEIYDEDLPFVSIITPTRNRKNFFKLAIRNFNKTDYPEDKIEWIIIDDGEEDIENLLPKKNNIIYQKLTDKVSIGKKRNIAVEKAKGEYIVCMDDDDYYLPQSVKFRLASLIHLNKKVVSCSSLGILEINKIISNLNISSYLKNYSDRIYEHTMAFRKSHWENNKFLDVSKNEGKSLVENNIKDYDEINWESICVTLKHQNNINTNIKINGDTNGSHFNFNDEVFELITNIEKDFNNDSELKSEVEEEKENIVNEEQIKEEQVDKVENEEAIKN</sequence>
<organism evidence="3">
    <name type="scientific">Mimiviridae sp. ChoanoV1</name>
    <dbReference type="NCBI Taxonomy" id="2596887"/>
    <lineage>
        <taxon>Viruses</taxon>
        <taxon>Varidnaviria</taxon>
        <taxon>Bamfordvirae</taxon>
        <taxon>Nucleocytoviricota</taxon>
        <taxon>Megaviricetes</taxon>
        <taxon>Imitervirales</taxon>
        <taxon>Schizomimiviridae</taxon>
    </lineage>
</organism>
<reference evidence="3" key="1">
    <citation type="submission" date="2018-11" db="EMBL/GenBank/DDBJ databases">
        <title>A distinct lineage of giant viruses engineers rhodopsin photosystems in predatory marine eukaryotes.</title>
        <authorList>
            <person name="Needham D.M."/>
            <person name="Yoshizawa S."/>
            <person name="Hosaka T."/>
            <person name="Poirier C."/>
            <person name="Choi C.-J."/>
            <person name="Hehenberger E."/>
            <person name="Irwin N.A.T."/>
            <person name="Wilken S."/>
            <person name="Yung C.-M."/>
            <person name="Bachy C."/>
            <person name="Kurihara R."/>
            <person name="Nakajima Y."/>
            <person name="Kojima K."/>
            <person name="Kimura-Someya T."/>
            <person name="Leonard G."/>
            <person name="Malmstrom R.R."/>
            <person name="Mende D."/>
            <person name="Olson D.K."/>
            <person name="Sudo Y."/>
            <person name="Sudek S."/>
            <person name="Richards T.A."/>
            <person name="DeLong E.F."/>
            <person name="Keeling P.J."/>
            <person name="Santoro A.E."/>
            <person name="Shirouzu M."/>
            <person name="Iwasaki W."/>
            <person name="Worden A.Z."/>
        </authorList>
    </citation>
    <scope>NUCLEOTIDE SEQUENCE</scope>
</reference>
<dbReference type="InterPro" id="IPR001173">
    <property type="entry name" value="Glyco_trans_2-like"/>
</dbReference>
<protein>
    <submittedName>
        <fullName evidence="3">Glycosyl transferase family 2</fullName>
    </submittedName>
</protein>
<dbReference type="GO" id="GO:0016740">
    <property type="term" value="F:transferase activity"/>
    <property type="evidence" value="ECO:0007669"/>
    <property type="project" value="UniProtKB-KW"/>
</dbReference>
<dbReference type="InterPro" id="IPR029044">
    <property type="entry name" value="Nucleotide-diphossugar_trans"/>
</dbReference>
<evidence type="ECO:0000256" key="1">
    <source>
        <dbReference type="SAM" id="MobiDB-lite"/>
    </source>
</evidence>
<name>A0A5B8HW22_9VIRU</name>
<dbReference type="EMBL" id="MK250085">
    <property type="protein sequence ID" value="QDY51873.1"/>
    <property type="molecule type" value="Genomic_DNA"/>
</dbReference>
<dbReference type="Pfam" id="PF00535">
    <property type="entry name" value="Glycos_transf_2"/>
    <property type="match status" value="1"/>
</dbReference>
<evidence type="ECO:0000259" key="2">
    <source>
        <dbReference type="Pfam" id="PF00535"/>
    </source>
</evidence>
<dbReference type="Gene3D" id="3.40.50.2000">
    <property type="entry name" value="Glycogen Phosphorylase B"/>
    <property type="match status" value="1"/>
</dbReference>
<keyword evidence="3" id="KW-0808">Transferase</keyword>